<gene>
    <name evidence="1" type="ORF">ERS008202_04745</name>
</gene>
<evidence type="ECO:0000313" key="1">
    <source>
        <dbReference type="EMBL" id="CNV25058.1"/>
    </source>
</evidence>
<proteinExistence type="predicted"/>
<dbReference type="Proteomes" id="UP000039541">
    <property type="component" value="Unassembled WGS sequence"/>
</dbReference>
<organism evidence="1 2">
    <name type="scientific">Salmonella enterica subsp. enterica serovar Bovismorbificans</name>
    <dbReference type="NCBI Taxonomy" id="58097"/>
    <lineage>
        <taxon>Bacteria</taxon>
        <taxon>Pseudomonadati</taxon>
        <taxon>Pseudomonadota</taxon>
        <taxon>Gammaproteobacteria</taxon>
        <taxon>Enterobacterales</taxon>
        <taxon>Enterobacteriaceae</taxon>
        <taxon>Salmonella</taxon>
    </lineage>
</organism>
<protein>
    <submittedName>
        <fullName evidence="1">Uncharacterized protein</fullName>
    </submittedName>
</protein>
<evidence type="ECO:0000313" key="2">
    <source>
        <dbReference type="Proteomes" id="UP000039541"/>
    </source>
</evidence>
<name>A0A655EK98_SALET</name>
<reference evidence="1 2" key="1">
    <citation type="submission" date="2015-03" db="EMBL/GenBank/DDBJ databases">
        <authorList>
            <consortium name="Pathogen Informatics"/>
        </authorList>
    </citation>
    <scope>NUCLEOTIDE SEQUENCE [LARGE SCALE GENOMIC DNA]</scope>
    <source>
        <strain evidence="1 2">3476</strain>
    </source>
</reference>
<accession>A0A655EK98</accession>
<dbReference type="AlphaFoldDB" id="A0A655EK98"/>
<dbReference type="EMBL" id="CQPC01000113">
    <property type="protein sequence ID" value="CNV25058.1"/>
    <property type="molecule type" value="Genomic_DNA"/>
</dbReference>
<sequence>MEVVTNWILRNQPLQQCSAIHRHISGDIYQPGKHHFIDVWRGGQHSRACDHRFKSILLRNRLSRRHRQRLMVSKITRRALLLLAGKGLPRHRDK</sequence>